<protein>
    <submittedName>
        <fullName evidence="2">Uncharacterized protein</fullName>
    </submittedName>
</protein>
<reference evidence="2" key="1">
    <citation type="submission" date="2022-11" db="EMBL/GenBank/DDBJ databases">
        <title>Centuries of genome instability and evolution in soft-shell clam transmissible cancer (bioRxiv).</title>
        <authorList>
            <person name="Hart S.F.M."/>
            <person name="Yonemitsu M.A."/>
            <person name="Giersch R.M."/>
            <person name="Beal B.F."/>
            <person name="Arriagada G."/>
            <person name="Davis B.W."/>
            <person name="Ostrander E.A."/>
            <person name="Goff S.P."/>
            <person name="Metzger M.J."/>
        </authorList>
    </citation>
    <scope>NUCLEOTIDE SEQUENCE</scope>
    <source>
        <strain evidence="2">MELC-2E11</strain>
        <tissue evidence="2">Siphon/mantle</tissue>
    </source>
</reference>
<evidence type="ECO:0000313" key="2">
    <source>
        <dbReference type="EMBL" id="WAR06870.1"/>
    </source>
</evidence>
<dbReference type="Proteomes" id="UP001164746">
    <property type="component" value="Chromosome 6"/>
</dbReference>
<accession>A0ABY7EAK0</accession>
<dbReference type="EMBL" id="CP111017">
    <property type="protein sequence ID" value="WAR06870.1"/>
    <property type="molecule type" value="Genomic_DNA"/>
</dbReference>
<keyword evidence="3" id="KW-1185">Reference proteome</keyword>
<feature type="compositionally biased region" description="Pro residues" evidence="1">
    <location>
        <begin position="46"/>
        <end position="60"/>
    </location>
</feature>
<feature type="compositionally biased region" description="Low complexity" evidence="1">
    <location>
        <begin position="105"/>
        <end position="114"/>
    </location>
</feature>
<evidence type="ECO:0000256" key="1">
    <source>
        <dbReference type="SAM" id="MobiDB-lite"/>
    </source>
</evidence>
<gene>
    <name evidence="2" type="ORF">MAR_016828</name>
</gene>
<sequence>DAVRSQGPPTKTRKGSRPSRRGDNPDWGLPSGKDVPDGRRYGAPVAMPPPKRTPVYPPAKPVVGRPGDNTDRGLPSGADVPDNRARTRSGPPPPNRKTYAPPAPVVAQPPRKSYGPPPPYRRPAGRPGDNTDVGLPSGADVPDNRARTKSGPPPTYRVFPAATKAPVYVPPPVPMNAYVPPPVPVNAYVPPAFPTLSCNALCDLRPEYKPVCDVNGDQYDNDCYRTCAGVARACENSCPCNGPAPVDPYFPPVPAVSACEAQCSGQEYDPVCVDGEEVLKNECVAICEGASHWCGGTCPCSK</sequence>
<proteinExistence type="predicted"/>
<evidence type="ECO:0000313" key="3">
    <source>
        <dbReference type="Proteomes" id="UP001164746"/>
    </source>
</evidence>
<name>A0ABY7EAK0_MYAAR</name>
<organism evidence="2 3">
    <name type="scientific">Mya arenaria</name>
    <name type="common">Soft-shell clam</name>
    <dbReference type="NCBI Taxonomy" id="6604"/>
    <lineage>
        <taxon>Eukaryota</taxon>
        <taxon>Metazoa</taxon>
        <taxon>Spiralia</taxon>
        <taxon>Lophotrochozoa</taxon>
        <taxon>Mollusca</taxon>
        <taxon>Bivalvia</taxon>
        <taxon>Autobranchia</taxon>
        <taxon>Heteroconchia</taxon>
        <taxon>Euheterodonta</taxon>
        <taxon>Imparidentia</taxon>
        <taxon>Neoheterodontei</taxon>
        <taxon>Myida</taxon>
        <taxon>Myoidea</taxon>
        <taxon>Myidae</taxon>
        <taxon>Mya</taxon>
    </lineage>
</organism>
<feature type="region of interest" description="Disordered" evidence="1">
    <location>
        <begin position="1"/>
        <end position="157"/>
    </location>
</feature>
<feature type="non-terminal residue" evidence="2">
    <location>
        <position position="1"/>
    </location>
</feature>